<dbReference type="Gene3D" id="3.10.450.540">
    <property type="match status" value="2"/>
</dbReference>
<dbReference type="CDD" id="cd16386">
    <property type="entry name" value="TcpC_N"/>
    <property type="match status" value="1"/>
</dbReference>
<proteinExistence type="predicted"/>
<evidence type="ECO:0000256" key="1">
    <source>
        <dbReference type="SAM" id="Phobius"/>
    </source>
</evidence>
<protein>
    <submittedName>
        <fullName evidence="2">Conjugal transfer protein</fullName>
    </submittedName>
</protein>
<evidence type="ECO:0000313" key="3">
    <source>
        <dbReference type="Proteomes" id="UP000261324"/>
    </source>
</evidence>
<dbReference type="RefSeq" id="WP_117632410.1">
    <property type="nucleotide sequence ID" value="NZ_QSRA01000036.1"/>
</dbReference>
<reference evidence="2 3" key="1">
    <citation type="submission" date="2018-08" db="EMBL/GenBank/DDBJ databases">
        <title>A genome reference for cultivated species of the human gut microbiota.</title>
        <authorList>
            <person name="Zou Y."/>
            <person name="Xue W."/>
            <person name="Luo G."/>
        </authorList>
    </citation>
    <scope>NUCLEOTIDE SEQUENCE [LARGE SCALE GENOMIC DNA]</scope>
    <source>
        <strain evidence="2 3">TF09-3</strain>
    </source>
</reference>
<dbReference type="CDD" id="cd16428">
    <property type="entry name" value="TcpC_C"/>
    <property type="match status" value="1"/>
</dbReference>
<organism evidence="2 3">
    <name type="scientific">Dorea formicigenerans</name>
    <dbReference type="NCBI Taxonomy" id="39486"/>
    <lineage>
        <taxon>Bacteria</taxon>
        <taxon>Bacillati</taxon>
        <taxon>Bacillota</taxon>
        <taxon>Clostridia</taxon>
        <taxon>Lachnospirales</taxon>
        <taxon>Lachnospiraceae</taxon>
        <taxon>Dorea</taxon>
    </lineage>
</organism>
<accession>A0A3E4PCF8</accession>
<dbReference type="Proteomes" id="UP000261324">
    <property type="component" value="Unassembled WGS sequence"/>
</dbReference>
<dbReference type="InterPro" id="IPR024735">
    <property type="entry name" value="TcpC"/>
</dbReference>
<dbReference type="Pfam" id="PF12642">
    <property type="entry name" value="TpcC"/>
    <property type="match status" value="1"/>
</dbReference>
<keyword evidence="1" id="KW-1133">Transmembrane helix</keyword>
<evidence type="ECO:0000313" key="2">
    <source>
        <dbReference type="EMBL" id="RGK77790.1"/>
    </source>
</evidence>
<keyword evidence="1" id="KW-0472">Membrane</keyword>
<feature type="transmembrane region" description="Helical" evidence="1">
    <location>
        <begin position="28"/>
        <end position="45"/>
    </location>
</feature>
<gene>
    <name evidence="2" type="ORF">DXC93_16110</name>
</gene>
<sequence length="303" mass="34100">MFKKNKKQTENIKEKKVRTVKVGTHKKTVIALWVVLIASVSFGVYKNFTAIDQHTTHEKEVIELRLQDTNGIENFVKNFAKSYYTWNNSKEAIEARTQAISGYLTKELQDLNVDTIRTDIPTSSTVTDVIVWSIEQSGMDTFSATYEVDQQIKEGEQTSNVKATYTVKVYVDADGDMVIIQNPTLAPAIEKSDYEPKTPEADASVDADTVNDATAFLETFFKLYPTATETELAYYVEGNALEPINGDYLYSELGNPVFTKDGGNVKVKVSVKFIDNQTKAAQVSQYELTLYKDSNWKILSNNK</sequence>
<dbReference type="InterPro" id="IPR035628">
    <property type="entry name" value="TcpC_C"/>
</dbReference>
<name>A0A3E4PCF8_9FIRM</name>
<dbReference type="EMBL" id="QSRA01000036">
    <property type="protein sequence ID" value="RGK77790.1"/>
    <property type="molecule type" value="Genomic_DNA"/>
</dbReference>
<comment type="caution">
    <text evidence="2">The sequence shown here is derived from an EMBL/GenBank/DDBJ whole genome shotgun (WGS) entry which is preliminary data.</text>
</comment>
<keyword evidence="1" id="KW-0812">Transmembrane</keyword>
<dbReference type="AlphaFoldDB" id="A0A3E4PCF8"/>